<gene>
    <name evidence="2" type="ORF">SAMN05444371_2660</name>
</gene>
<dbReference type="AlphaFoldDB" id="A0A1M6T5T6"/>
<name>A0A1M6T5T6_9FLAO</name>
<accession>A0A1M6T5T6</accession>
<dbReference type="STRING" id="216903.SAMN05444371_2660"/>
<feature type="domain" description="N-acetylmuramidase" evidence="1">
    <location>
        <begin position="20"/>
        <end position="185"/>
    </location>
</feature>
<evidence type="ECO:0000313" key="2">
    <source>
        <dbReference type="EMBL" id="SHK52323.1"/>
    </source>
</evidence>
<evidence type="ECO:0000259" key="1">
    <source>
        <dbReference type="Pfam" id="PF11860"/>
    </source>
</evidence>
<dbReference type="Pfam" id="PF11860">
    <property type="entry name" value="Muramidase"/>
    <property type="match status" value="1"/>
</dbReference>
<proteinExistence type="predicted"/>
<dbReference type="Proteomes" id="UP000184498">
    <property type="component" value="Unassembled WGS sequence"/>
</dbReference>
<dbReference type="RefSeq" id="WP_072998858.1">
    <property type="nucleotide sequence ID" value="NZ_FRAM01000003.1"/>
</dbReference>
<dbReference type="InterPro" id="IPR024408">
    <property type="entry name" value="Muramidase"/>
</dbReference>
<dbReference type="EMBL" id="FRAM01000003">
    <property type="protein sequence ID" value="SHK52323.1"/>
    <property type="molecule type" value="Genomic_DNA"/>
</dbReference>
<organism evidence="2 3">
    <name type="scientific">Epilithonimonas mollis</name>
    <dbReference type="NCBI Taxonomy" id="216903"/>
    <lineage>
        <taxon>Bacteria</taxon>
        <taxon>Pseudomonadati</taxon>
        <taxon>Bacteroidota</taxon>
        <taxon>Flavobacteriia</taxon>
        <taxon>Flavobacteriales</taxon>
        <taxon>Weeksellaceae</taxon>
        <taxon>Chryseobacterium group</taxon>
        <taxon>Epilithonimonas</taxon>
    </lineage>
</organism>
<protein>
    <recommendedName>
        <fullName evidence="1">N-acetylmuramidase domain-containing protein</fullName>
    </recommendedName>
</protein>
<evidence type="ECO:0000313" key="3">
    <source>
        <dbReference type="Proteomes" id="UP000184498"/>
    </source>
</evidence>
<sequence length="186" mass="21132">MKAKLQEQDFKNAAKALNCEVAAIKAVAEVESRSDGFLPTDEPVILFERHIFSKLTKGIFDKSHPNISNPTSGGYGTVSQQHKRLQTAVALDRNAALMSASWGKFQIMGFNFTLAGYNSLQQFVTAMYSSEAEHLSAFVQYIKNTFLDDELRDKRWTDFARKYNGPLYYKNKYDTKLAAAYKKYKN</sequence>
<reference evidence="3" key="1">
    <citation type="submission" date="2016-11" db="EMBL/GenBank/DDBJ databases">
        <authorList>
            <person name="Varghese N."/>
            <person name="Submissions S."/>
        </authorList>
    </citation>
    <scope>NUCLEOTIDE SEQUENCE [LARGE SCALE GENOMIC DNA]</scope>
    <source>
        <strain evidence="3">DSM 18016</strain>
    </source>
</reference>
<keyword evidence="3" id="KW-1185">Reference proteome</keyword>